<keyword evidence="5 15" id="KW-0479">Metal-binding</keyword>
<dbReference type="Pfam" id="PF08411">
    <property type="entry name" value="ExoI_SH3"/>
    <property type="match status" value="1"/>
</dbReference>
<keyword evidence="11 13" id="KW-0234">DNA repair</keyword>
<feature type="binding site" evidence="14">
    <location>
        <position position="157"/>
    </location>
    <ligand>
        <name>substrate</name>
    </ligand>
</feature>
<dbReference type="InterPro" id="IPR038649">
    <property type="entry name" value="EXOI_SH3_sf"/>
</dbReference>
<evidence type="ECO:0000256" key="10">
    <source>
        <dbReference type="ARBA" id="ARBA00023125"/>
    </source>
</evidence>
<evidence type="ECO:0000256" key="13">
    <source>
        <dbReference type="PIRNR" id="PIRNR000977"/>
    </source>
</evidence>
<evidence type="ECO:0000256" key="2">
    <source>
        <dbReference type="ARBA" id="ARBA00012108"/>
    </source>
</evidence>
<feature type="domain" description="ExoI SH3-like" evidence="16">
    <location>
        <begin position="194"/>
        <end position="349"/>
    </location>
</feature>
<dbReference type="InterPro" id="IPR058561">
    <property type="entry name" value="Exonuc_1_C"/>
</dbReference>
<evidence type="ECO:0000256" key="3">
    <source>
        <dbReference type="ARBA" id="ARBA00019900"/>
    </source>
</evidence>
<dbReference type="Gene3D" id="3.30.420.10">
    <property type="entry name" value="Ribonuclease H-like superfamily/Ribonuclease H"/>
    <property type="match status" value="1"/>
</dbReference>
<comment type="catalytic activity">
    <reaction evidence="1 13">
        <text>Exonucleolytic cleavage in the 3'- to 5'-direction to yield nucleoside 5'-phosphates.</text>
        <dbReference type="EC" id="3.1.11.1"/>
    </reaction>
</comment>
<protein>
    <recommendedName>
        <fullName evidence="3 13">Exodeoxyribonuclease I</fullName>
        <ecNumber evidence="2 13">3.1.11.1</ecNumber>
    </recommendedName>
</protein>
<keyword evidence="8 13" id="KW-0269">Exonuclease</keyword>
<feature type="binding site" evidence="15">
    <location>
        <position position="7"/>
    </location>
    <ligand>
        <name>Mg(2+)</name>
        <dbReference type="ChEBI" id="CHEBI:18420"/>
        <label>1</label>
    </ligand>
</feature>
<name>A0A5N0TFD2_9GAMM</name>
<dbReference type="InterPro" id="IPR034747">
    <property type="entry name" value="EXOI_SH3"/>
</dbReference>
<feature type="binding site" evidence="15">
    <location>
        <position position="9"/>
    </location>
    <ligand>
        <name>Mg(2+)</name>
        <dbReference type="ChEBI" id="CHEBI:18420"/>
        <label>2</label>
    </ligand>
</feature>
<dbReference type="InterPro" id="IPR023607">
    <property type="entry name" value="Exodeoxyribonuclease_I"/>
</dbReference>
<keyword evidence="4 13" id="KW-0540">Nuclease</keyword>
<comment type="cofactor">
    <cofactor evidence="15">
        <name>Mg(2+)</name>
        <dbReference type="ChEBI" id="CHEBI:18420"/>
    </cofactor>
    <text evidence="15">Binds 2 Mg(2+) ions per monomer.</text>
</comment>
<feature type="domain" description="ExoI C-terminal" evidence="17">
    <location>
        <begin position="352"/>
        <end position="475"/>
    </location>
</feature>
<keyword evidence="10" id="KW-0238">DNA-binding</keyword>
<dbReference type="GO" id="GO:0003677">
    <property type="term" value="F:DNA binding"/>
    <property type="evidence" value="ECO:0007669"/>
    <property type="project" value="UniProtKB-KW"/>
</dbReference>
<proteinExistence type="predicted"/>
<evidence type="ECO:0000256" key="11">
    <source>
        <dbReference type="ARBA" id="ARBA00023204"/>
    </source>
</evidence>
<dbReference type="RefSeq" id="WP_150862735.1">
    <property type="nucleotide sequence ID" value="NZ_VYXP01000002.1"/>
</dbReference>
<dbReference type="InterPro" id="IPR036397">
    <property type="entry name" value="RNaseH_sf"/>
</dbReference>
<dbReference type="Pfam" id="PF00929">
    <property type="entry name" value="RNase_T"/>
    <property type="match status" value="1"/>
</dbReference>
<keyword evidence="19" id="KW-1185">Reference proteome</keyword>
<gene>
    <name evidence="18" type="primary">sbcB</name>
    <name evidence="18" type="ORF">F3N42_02095</name>
</gene>
<dbReference type="Pfam" id="PF26016">
    <property type="entry name" value="ExoI_C"/>
    <property type="match status" value="1"/>
</dbReference>
<dbReference type="SUPFAM" id="SSF53098">
    <property type="entry name" value="Ribonuclease H-like"/>
    <property type="match status" value="1"/>
</dbReference>
<evidence type="ECO:0000256" key="15">
    <source>
        <dbReference type="PIRSR" id="PIRSR000977-2"/>
    </source>
</evidence>
<feature type="binding site" evidence="14">
    <location>
        <position position="9"/>
    </location>
    <ligand>
        <name>substrate</name>
    </ligand>
</feature>
<dbReference type="InterPro" id="IPR013520">
    <property type="entry name" value="Ribonucl_H"/>
</dbReference>
<reference evidence="18 19" key="1">
    <citation type="submission" date="2019-09" db="EMBL/GenBank/DDBJ databases">
        <title>Wenzhouxiangella sp. Genome sequencing and assembly.</title>
        <authorList>
            <person name="Zhang R."/>
        </authorList>
    </citation>
    <scope>NUCLEOTIDE SEQUENCE [LARGE SCALE GENOMIC DNA]</scope>
    <source>
        <strain evidence="18 19">W260</strain>
    </source>
</reference>
<feature type="binding site" evidence="15">
    <location>
        <position position="178"/>
    </location>
    <ligand>
        <name>Mg(2+)</name>
        <dbReference type="ChEBI" id="CHEBI:18420"/>
        <label>2</label>
    </ligand>
</feature>
<evidence type="ECO:0000313" key="18">
    <source>
        <dbReference type="EMBL" id="KAA9133174.1"/>
    </source>
</evidence>
<evidence type="ECO:0000259" key="17">
    <source>
        <dbReference type="PROSITE" id="PS51785"/>
    </source>
</evidence>
<dbReference type="GO" id="GO:0046872">
    <property type="term" value="F:metal ion binding"/>
    <property type="evidence" value="ECO:0007669"/>
    <property type="project" value="UniProtKB-KW"/>
</dbReference>
<evidence type="ECO:0000256" key="14">
    <source>
        <dbReference type="PIRSR" id="PIRSR000977-1"/>
    </source>
</evidence>
<evidence type="ECO:0000256" key="7">
    <source>
        <dbReference type="ARBA" id="ARBA00022801"/>
    </source>
</evidence>
<comment type="subunit">
    <text evidence="12">Monomer. Interacts with ssb (via C-terminus); this interaction stimulates the exonuclease activity by recruiting the enzyme to its substrate.</text>
</comment>
<dbReference type="EMBL" id="VYXP01000002">
    <property type="protein sequence ID" value="KAA9133174.1"/>
    <property type="molecule type" value="Genomic_DNA"/>
</dbReference>
<evidence type="ECO:0000313" key="19">
    <source>
        <dbReference type="Proteomes" id="UP000325372"/>
    </source>
</evidence>
<comment type="caution">
    <text evidence="18">The sequence shown here is derived from an EMBL/GenBank/DDBJ whole genome shotgun (WGS) entry which is preliminary data.</text>
</comment>
<sequence length="486" mass="54700">MSFLWHDYETFGTDPAHDRPAQFAAIRTDDELREIGEPVNWFCKPPIDALPHPGASLVTGITPQRAERAGMVEAEFARRIHAEMAEPGTCVAGYNNLRFDDEFTRFMLHRNFIEPYAREYKDGNSRFDLIDVVRMCYALRPDGIEWPEREPGVPSFRLEHLSAANALVHDAPHDALEDVRGTIALAALVRRAQPRLWDWALRLRDKAFCARMLKADPPSPLLLTQSMIPASRGCTTLVLPLADVPERPQQVVVYDLSVDPEPLLTLPADELSRRVFSSAADLGDDEPRIPLMTVACNRLPMVSPVAMLGSFDEDRIGMDSADALANARRIMPHLAEIRSKMRDVFSPPPPAPPGDPDASLYTGGFFSGADRARMAEISRTPAAELGTREWRFDDRRLPEMLFRFRARNFPETLNAEETARWLDDCRRRLTSPPSPKMSGFETFSVELARARDEVGDDPARQRLLDELDQWVDKLSSTLGADKHSTT</sequence>
<accession>A0A5N0TFD2</accession>
<evidence type="ECO:0000256" key="6">
    <source>
        <dbReference type="ARBA" id="ARBA00022763"/>
    </source>
</evidence>
<dbReference type="GO" id="GO:0006281">
    <property type="term" value="P:DNA repair"/>
    <property type="evidence" value="ECO:0007669"/>
    <property type="project" value="UniProtKB-KW"/>
</dbReference>
<dbReference type="SMART" id="SM00479">
    <property type="entry name" value="EXOIII"/>
    <property type="match status" value="1"/>
</dbReference>
<evidence type="ECO:0000259" key="16">
    <source>
        <dbReference type="PROSITE" id="PS51784"/>
    </source>
</evidence>
<keyword evidence="7 13" id="KW-0378">Hydrolase</keyword>
<dbReference type="EC" id="3.1.11.1" evidence="2 13"/>
<evidence type="ECO:0000256" key="4">
    <source>
        <dbReference type="ARBA" id="ARBA00022722"/>
    </source>
</evidence>
<keyword evidence="6 13" id="KW-0227">DNA damage</keyword>
<evidence type="ECO:0000256" key="5">
    <source>
        <dbReference type="ARBA" id="ARBA00022723"/>
    </source>
</evidence>
<dbReference type="InterPro" id="IPR012337">
    <property type="entry name" value="RNaseH-like_sf"/>
</dbReference>
<dbReference type="InterPro" id="IPR013620">
    <property type="entry name" value="Exonuc_1_SH3"/>
</dbReference>
<keyword evidence="9 15" id="KW-0460">Magnesium</keyword>
<dbReference type="PROSITE" id="PS51785">
    <property type="entry name" value="EXOI_C"/>
    <property type="match status" value="1"/>
</dbReference>
<dbReference type="Gene3D" id="1.20.1280.70">
    <property type="entry name" value="Exonuclease ExoI, domain 3"/>
    <property type="match status" value="1"/>
</dbReference>
<evidence type="ECO:0000256" key="12">
    <source>
        <dbReference type="ARBA" id="ARBA00046792"/>
    </source>
</evidence>
<dbReference type="Gene3D" id="3.30.1520.20">
    <property type="entry name" value="Exonuclease ExoI, domain 2"/>
    <property type="match status" value="1"/>
</dbReference>
<dbReference type="FunFam" id="3.30.420.10:FF:000033">
    <property type="entry name" value="Exodeoxyribonuclease I"/>
    <property type="match status" value="1"/>
</dbReference>
<dbReference type="PIRSF" id="PIRSF000977">
    <property type="entry name" value="Exodeoxyribonuclease_I"/>
    <property type="match status" value="1"/>
</dbReference>
<dbReference type="PROSITE" id="PS51784">
    <property type="entry name" value="EXOI_SH3"/>
    <property type="match status" value="1"/>
</dbReference>
<dbReference type="CDD" id="cd06138">
    <property type="entry name" value="ExoI_N"/>
    <property type="match status" value="1"/>
</dbReference>
<evidence type="ECO:0000256" key="1">
    <source>
        <dbReference type="ARBA" id="ARBA00000563"/>
    </source>
</evidence>
<dbReference type="AlphaFoldDB" id="A0A5N0TFD2"/>
<dbReference type="Proteomes" id="UP000325372">
    <property type="component" value="Unassembled WGS sequence"/>
</dbReference>
<evidence type="ECO:0000256" key="8">
    <source>
        <dbReference type="ARBA" id="ARBA00022839"/>
    </source>
</evidence>
<organism evidence="18 19">
    <name type="scientific">Marinihelvus fidelis</name>
    <dbReference type="NCBI Taxonomy" id="2613842"/>
    <lineage>
        <taxon>Bacteria</taxon>
        <taxon>Pseudomonadati</taxon>
        <taxon>Pseudomonadota</taxon>
        <taxon>Gammaproteobacteria</taxon>
        <taxon>Chromatiales</taxon>
        <taxon>Wenzhouxiangellaceae</taxon>
        <taxon>Marinihelvus</taxon>
    </lineage>
</organism>
<dbReference type="GO" id="GO:0008310">
    <property type="term" value="F:single-stranded DNA 3'-5' DNA exonuclease activity"/>
    <property type="evidence" value="ECO:0007669"/>
    <property type="project" value="UniProtKB-EC"/>
</dbReference>
<evidence type="ECO:0000256" key="9">
    <source>
        <dbReference type="ARBA" id="ARBA00022842"/>
    </source>
</evidence>
<dbReference type="NCBIfam" id="NF008746">
    <property type="entry name" value="PRK11779.1"/>
    <property type="match status" value="1"/>
</dbReference>